<reference evidence="2 4" key="1">
    <citation type="submission" date="2018-06" db="EMBL/GenBank/DDBJ databases">
        <authorList>
            <consortium name="Pathogen Informatics"/>
            <person name="Doyle S."/>
        </authorList>
    </citation>
    <scope>NUCLEOTIDE SEQUENCE [LARGE SCALE GENOMIC DNA]</scope>
    <source>
        <strain evidence="2 4">NCTC11155</strain>
    </source>
</reference>
<dbReference type="STRING" id="483216.BACEGG_00551"/>
<dbReference type="EMBL" id="UFSX01000001">
    <property type="protein sequence ID" value="SUV28110.1"/>
    <property type="molecule type" value="Genomic_DNA"/>
</dbReference>
<evidence type="ECO:0000256" key="1">
    <source>
        <dbReference type="SAM" id="Coils"/>
    </source>
</evidence>
<feature type="coiled-coil region" evidence="1">
    <location>
        <begin position="54"/>
        <end position="81"/>
    </location>
</feature>
<organism evidence="2 4">
    <name type="scientific">Bacteroides eggerthii</name>
    <dbReference type="NCBI Taxonomy" id="28111"/>
    <lineage>
        <taxon>Bacteria</taxon>
        <taxon>Pseudomonadati</taxon>
        <taxon>Bacteroidota</taxon>
        <taxon>Bacteroidia</taxon>
        <taxon>Bacteroidales</taxon>
        <taxon>Bacteroidaceae</taxon>
        <taxon>Bacteroides</taxon>
    </lineage>
</organism>
<name>A0A380YJL4_9BACE</name>
<accession>A0A380YJL4</accession>
<dbReference type="OrthoDB" id="1030298at2"/>
<sequence length="152" mass="18209">MEILTALQWAKKGFIPNEGAEGTEQWTNCYYPAKAVYFKDCEVHEDKEAAKAILSAKRKEYRDVAKKREEKRKQNAEYREKMKTHWQWLQEGRIPDPHARWRVGEELNRTYNTCSYGSRYCYCHERYTHEPKNDEEIQKAILDFHKNGDSWG</sequence>
<dbReference type="AlphaFoldDB" id="A0A380YJL4"/>
<evidence type="ECO:0000313" key="2">
    <source>
        <dbReference type="EMBL" id="SUV28110.1"/>
    </source>
</evidence>
<evidence type="ECO:0000313" key="3">
    <source>
        <dbReference type="EMBL" id="SUV43924.1"/>
    </source>
</evidence>
<dbReference type="GeneID" id="93071932"/>
<proteinExistence type="predicted"/>
<protein>
    <submittedName>
        <fullName evidence="2">Uncharacterized protein</fullName>
    </submittedName>
</protein>
<gene>
    <name evidence="2" type="ORF">NCTC11155_00056</name>
    <name evidence="3" type="ORF">NCTC11155_03333</name>
</gene>
<dbReference type="EMBL" id="UFSX01000002">
    <property type="protein sequence ID" value="SUV43924.1"/>
    <property type="molecule type" value="Genomic_DNA"/>
</dbReference>
<evidence type="ECO:0000313" key="4">
    <source>
        <dbReference type="Proteomes" id="UP000254424"/>
    </source>
</evidence>
<keyword evidence="1" id="KW-0175">Coiled coil</keyword>
<dbReference type="Proteomes" id="UP000254424">
    <property type="component" value="Unassembled WGS sequence"/>
</dbReference>
<dbReference type="RefSeq" id="WP_039953040.1">
    <property type="nucleotide sequence ID" value="NZ_CABKNQ010000020.1"/>
</dbReference>